<protein>
    <submittedName>
        <fullName evidence="1">Uncharacterized protein</fullName>
    </submittedName>
</protein>
<accession>A0A5B7ESM1</accession>
<evidence type="ECO:0000313" key="1">
    <source>
        <dbReference type="EMBL" id="MPC36238.1"/>
    </source>
</evidence>
<dbReference type="AlphaFoldDB" id="A0A5B7ESM1"/>
<dbReference type="OrthoDB" id="6367713at2759"/>
<dbReference type="EMBL" id="VSRR010003457">
    <property type="protein sequence ID" value="MPC36238.1"/>
    <property type="molecule type" value="Genomic_DNA"/>
</dbReference>
<proteinExistence type="predicted"/>
<evidence type="ECO:0000313" key="2">
    <source>
        <dbReference type="Proteomes" id="UP000324222"/>
    </source>
</evidence>
<comment type="caution">
    <text evidence="1">The sequence shown here is derived from an EMBL/GenBank/DDBJ whole genome shotgun (WGS) entry which is preliminary data.</text>
</comment>
<name>A0A5B7ESM1_PORTR</name>
<reference evidence="1 2" key="1">
    <citation type="submission" date="2019-05" db="EMBL/GenBank/DDBJ databases">
        <title>Another draft genome of Portunus trituberculatus and its Hox gene families provides insights of decapod evolution.</title>
        <authorList>
            <person name="Jeong J.-H."/>
            <person name="Song I."/>
            <person name="Kim S."/>
            <person name="Choi T."/>
            <person name="Kim D."/>
            <person name="Ryu S."/>
            <person name="Kim W."/>
        </authorList>
    </citation>
    <scope>NUCLEOTIDE SEQUENCE [LARGE SCALE GENOMIC DNA]</scope>
    <source>
        <tissue evidence="1">Muscle</tissue>
    </source>
</reference>
<dbReference type="Proteomes" id="UP000324222">
    <property type="component" value="Unassembled WGS sequence"/>
</dbReference>
<organism evidence="1 2">
    <name type="scientific">Portunus trituberculatus</name>
    <name type="common">Swimming crab</name>
    <name type="synonym">Neptunus trituberculatus</name>
    <dbReference type="NCBI Taxonomy" id="210409"/>
    <lineage>
        <taxon>Eukaryota</taxon>
        <taxon>Metazoa</taxon>
        <taxon>Ecdysozoa</taxon>
        <taxon>Arthropoda</taxon>
        <taxon>Crustacea</taxon>
        <taxon>Multicrustacea</taxon>
        <taxon>Malacostraca</taxon>
        <taxon>Eumalacostraca</taxon>
        <taxon>Eucarida</taxon>
        <taxon>Decapoda</taxon>
        <taxon>Pleocyemata</taxon>
        <taxon>Brachyura</taxon>
        <taxon>Eubrachyura</taxon>
        <taxon>Portunoidea</taxon>
        <taxon>Portunidae</taxon>
        <taxon>Portuninae</taxon>
        <taxon>Portunus</taxon>
    </lineage>
</organism>
<gene>
    <name evidence="1" type="ORF">E2C01_029687</name>
</gene>
<sequence length="151" mass="16069">MTTPISASESPILNPNEINSALLKEAHGGGLPTAFRLPKDRMTTMLSTTAGGKSSTHLLYPTLRLVTGSPGSLKQAFKLTSNSSSHPEGCGSRLGQRQDPYLLMNSDTIPTLLELTQRDFDVNAPANNSLQGAELLMALDQSSEAPLFDGK</sequence>
<keyword evidence="2" id="KW-1185">Reference proteome</keyword>